<protein>
    <recommendedName>
        <fullName evidence="4">Type VI secretion system-associated lipoprotein</fullName>
    </recommendedName>
</protein>
<evidence type="ECO:0008006" key="4">
    <source>
        <dbReference type="Google" id="ProtNLM"/>
    </source>
</evidence>
<dbReference type="Pfam" id="PF12790">
    <property type="entry name" value="T6SS-SciN"/>
    <property type="match status" value="1"/>
</dbReference>
<dbReference type="PROSITE" id="PS51257">
    <property type="entry name" value="PROKAR_LIPOPROTEIN"/>
    <property type="match status" value="1"/>
</dbReference>
<keyword evidence="3" id="KW-1185">Reference proteome</keyword>
<dbReference type="PANTHER" id="PTHR37625:SF4">
    <property type="entry name" value="OUTER MEMBRANE LIPOPROTEIN"/>
    <property type="match status" value="1"/>
</dbReference>
<dbReference type="AlphaFoldDB" id="A0A160FNH1"/>
<dbReference type="OrthoDB" id="5471061at2"/>
<evidence type="ECO:0000313" key="3">
    <source>
        <dbReference type="Proteomes" id="UP000076852"/>
    </source>
</evidence>
<dbReference type="RefSeq" id="WP_063497405.1">
    <property type="nucleotide sequence ID" value="NZ_CP014578.1"/>
</dbReference>
<dbReference type="InterPro" id="IPR038706">
    <property type="entry name" value="Type_VI_SciN-like_sf"/>
</dbReference>
<dbReference type="InterPro" id="IPR017734">
    <property type="entry name" value="T6SS_SciN"/>
</dbReference>
<dbReference type="Gene3D" id="2.60.40.4150">
    <property type="entry name" value="Type VI secretion system, lipoprotein SciN"/>
    <property type="match status" value="1"/>
</dbReference>
<dbReference type="NCBIfam" id="TIGR03352">
    <property type="entry name" value="VI_chp_3"/>
    <property type="match status" value="1"/>
</dbReference>
<dbReference type="Proteomes" id="UP000076852">
    <property type="component" value="Chromosome 1"/>
</dbReference>
<evidence type="ECO:0000313" key="2">
    <source>
        <dbReference type="EMBL" id="ANB74054.1"/>
    </source>
</evidence>
<reference evidence="2 3" key="1">
    <citation type="journal article" date="2016" name="Gene">
        <title>PacBio SMRT assembly of a complex multi-replicon genome reveals chlorocatechol degradative operon in a region of genome plasticity.</title>
        <authorList>
            <person name="Ricker N."/>
            <person name="Shen S.Y."/>
            <person name="Goordial J."/>
            <person name="Jin S."/>
            <person name="Fulthorpe R.R."/>
        </authorList>
    </citation>
    <scope>NUCLEOTIDE SEQUENCE [LARGE SCALE GENOMIC DNA]</scope>
    <source>
        <strain evidence="2 3">OLGA172</strain>
    </source>
</reference>
<keyword evidence="1" id="KW-0732">Signal</keyword>
<dbReference type="STRING" id="1804984.AYM40_18010"/>
<dbReference type="PANTHER" id="PTHR37625">
    <property type="entry name" value="OUTER MEMBRANE LIPOPROTEIN-RELATED"/>
    <property type="match status" value="1"/>
</dbReference>
<proteinExistence type="predicted"/>
<sequence length="172" mass="18756">MIHTRRRVLLALTPAILAAGCAATPKTAETSCDVYLYASSRVNPDSRGLPSPILVGIYSLKSTVAFEASSFSSLQDHARTALGDDLVSLEQLILLPGERKLISKPDDPAVRQFGVVAGYRELNKYVWKATFAPPADADRGFFSFWPFASSRVAMRVELGEGGLVVRTMNRTH</sequence>
<accession>A0A160FNH1</accession>
<name>A0A160FNH1_9BURK</name>
<gene>
    <name evidence="2" type="ORF">AYM40_18010</name>
</gene>
<dbReference type="EMBL" id="CP014578">
    <property type="protein sequence ID" value="ANB74054.1"/>
    <property type="molecule type" value="Genomic_DNA"/>
</dbReference>
<dbReference type="KEGG" id="buz:AYM40_18010"/>
<feature type="chain" id="PRO_5007813747" description="Type VI secretion system-associated lipoprotein" evidence="1">
    <location>
        <begin position="19"/>
        <end position="172"/>
    </location>
</feature>
<evidence type="ECO:0000256" key="1">
    <source>
        <dbReference type="SAM" id="SignalP"/>
    </source>
</evidence>
<organism evidence="2 3">
    <name type="scientific">Paraburkholderia phytofirmans OLGA172</name>
    <dbReference type="NCBI Taxonomy" id="1417228"/>
    <lineage>
        <taxon>Bacteria</taxon>
        <taxon>Pseudomonadati</taxon>
        <taxon>Pseudomonadota</taxon>
        <taxon>Betaproteobacteria</taxon>
        <taxon>Burkholderiales</taxon>
        <taxon>Burkholderiaceae</taxon>
        <taxon>Paraburkholderia</taxon>
    </lineage>
</organism>
<feature type="signal peptide" evidence="1">
    <location>
        <begin position="1"/>
        <end position="18"/>
    </location>
</feature>